<dbReference type="EMBL" id="VUJU01003136">
    <property type="protein sequence ID" value="KAF0759004.1"/>
    <property type="molecule type" value="Genomic_DNA"/>
</dbReference>
<accession>A0A6G0YNH2</accession>
<protein>
    <submittedName>
        <fullName evidence="1">MULE domain-containing protein</fullName>
    </submittedName>
</protein>
<dbReference type="OrthoDB" id="6612994at2759"/>
<reference evidence="1 2" key="1">
    <citation type="submission" date="2019-08" db="EMBL/GenBank/DDBJ databases">
        <title>Whole genome of Aphis craccivora.</title>
        <authorList>
            <person name="Voronova N.V."/>
            <person name="Shulinski R.S."/>
            <person name="Bandarenka Y.V."/>
            <person name="Zhorov D.G."/>
            <person name="Warner D."/>
        </authorList>
    </citation>
    <scope>NUCLEOTIDE SEQUENCE [LARGE SCALE GENOMIC DNA]</scope>
    <source>
        <strain evidence="1">180601</strain>
        <tissue evidence="1">Whole Body</tissue>
    </source>
</reference>
<name>A0A6G0YNH2_APHCR</name>
<evidence type="ECO:0000313" key="1">
    <source>
        <dbReference type="EMBL" id="KAF0759004.1"/>
    </source>
</evidence>
<dbReference type="AlphaFoldDB" id="A0A6G0YNH2"/>
<organism evidence="1 2">
    <name type="scientific">Aphis craccivora</name>
    <name type="common">Cowpea aphid</name>
    <dbReference type="NCBI Taxonomy" id="307492"/>
    <lineage>
        <taxon>Eukaryota</taxon>
        <taxon>Metazoa</taxon>
        <taxon>Ecdysozoa</taxon>
        <taxon>Arthropoda</taxon>
        <taxon>Hexapoda</taxon>
        <taxon>Insecta</taxon>
        <taxon>Pterygota</taxon>
        <taxon>Neoptera</taxon>
        <taxon>Paraneoptera</taxon>
        <taxon>Hemiptera</taxon>
        <taxon>Sternorrhyncha</taxon>
        <taxon>Aphidomorpha</taxon>
        <taxon>Aphidoidea</taxon>
        <taxon>Aphididae</taxon>
        <taxon>Aphidini</taxon>
        <taxon>Aphis</taxon>
        <taxon>Aphis</taxon>
    </lineage>
</organism>
<gene>
    <name evidence="1" type="ORF">FWK35_00009969</name>
</gene>
<proteinExistence type="predicted"/>
<evidence type="ECO:0000313" key="2">
    <source>
        <dbReference type="Proteomes" id="UP000478052"/>
    </source>
</evidence>
<sequence>MLNDHNHNVITENIVGRQIINSFIKRKCEDDLLIRPNKIIRAELQNAKNGIELVHSDVRLWRKSMYDFRRKSMSKIPKTVEE</sequence>
<comment type="caution">
    <text evidence="1">The sequence shown here is derived from an EMBL/GenBank/DDBJ whole genome shotgun (WGS) entry which is preliminary data.</text>
</comment>
<dbReference type="Proteomes" id="UP000478052">
    <property type="component" value="Unassembled WGS sequence"/>
</dbReference>
<keyword evidence="2" id="KW-1185">Reference proteome</keyword>